<organism evidence="1">
    <name type="scientific">marine sediment metagenome</name>
    <dbReference type="NCBI Taxonomy" id="412755"/>
    <lineage>
        <taxon>unclassified sequences</taxon>
        <taxon>metagenomes</taxon>
        <taxon>ecological metagenomes</taxon>
    </lineage>
</organism>
<dbReference type="AlphaFoldDB" id="A0A0F9QZD7"/>
<protein>
    <submittedName>
        <fullName evidence="1">Uncharacterized protein</fullName>
    </submittedName>
</protein>
<evidence type="ECO:0000313" key="1">
    <source>
        <dbReference type="EMBL" id="KKN47879.1"/>
    </source>
</evidence>
<proteinExistence type="predicted"/>
<accession>A0A0F9QZD7</accession>
<gene>
    <name evidence="1" type="ORF">LCGC14_0658570</name>
</gene>
<dbReference type="EMBL" id="LAZR01001252">
    <property type="protein sequence ID" value="KKN47879.1"/>
    <property type="molecule type" value="Genomic_DNA"/>
</dbReference>
<comment type="caution">
    <text evidence="1">The sequence shown here is derived from an EMBL/GenBank/DDBJ whole genome shotgun (WGS) entry which is preliminary data.</text>
</comment>
<reference evidence="1" key="1">
    <citation type="journal article" date="2015" name="Nature">
        <title>Complex archaea that bridge the gap between prokaryotes and eukaryotes.</title>
        <authorList>
            <person name="Spang A."/>
            <person name="Saw J.H."/>
            <person name="Jorgensen S.L."/>
            <person name="Zaremba-Niedzwiedzka K."/>
            <person name="Martijn J."/>
            <person name="Lind A.E."/>
            <person name="van Eijk R."/>
            <person name="Schleper C."/>
            <person name="Guy L."/>
            <person name="Ettema T.J."/>
        </authorList>
    </citation>
    <scope>NUCLEOTIDE SEQUENCE</scope>
</reference>
<name>A0A0F9QZD7_9ZZZZ</name>
<sequence>MNFYGSRKFEIEDVLEKLRFKIGIKKALD</sequence>